<dbReference type="GO" id="GO:0042134">
    <property type="term" value="F:rRNA primary transcript binding"/>
    <property type="evidence" value="ECO:0007669"/>
    <property type="project" value="InterPro"/>
</dbReference>
<dbReference type="PANTHER" id="PTHR37792">
    <property type="entry name" value="RIBONUCLEASE MRP PROTEIN SUBUNIT RMP1"/>
    <property type="match status" value="1"/>
</dbReference>
<feature type="region of interest" description="Disordered" evidence="1">
    <location>
        <begin position="216"/>
        <end position="248"/>
    </location>
</feature>
<evidence type="ECO:0000259" key="2">
    <source>
        <dbReference type="Pfam" id="PF20945"/>
    </source>
</evidence>
<feature type="domain" description="RNase MRP protein 1 RNA binding" evidence="2">
    <location>
        <begin position="97"/>
        <end position="204"/>
    </location>
</feature>
<evidence type="ECO:0000256" key="1">
    <source>
        <dbReference type="SAM" id="MobiDB-lite"/>
    </source>
</evidence>
<dbReference type="Proteomes" id="UP001309876">
    <property type="component" value="Unassembled WGS sequence"/>
</dbReference>
<dbReference type="GO" id="GO:0000294">
    <property type="term" value="P:nuclear-transcribed mRNA catabolic process, RNase MRP-dependent"/>
    <property type="evidence" value="ECO:0007669"/>
    <property type="project" value="TreeGrafter"/>
</dbReference>
<sequence>MSCSAGFVQVIESTIKKKDMDKVGPQNEPAVDGQSRDKLGSSLVKNTKRGVTRKCRKGLRRPRTPLNYQIPSLQQPGHATTLTQPDSITCLSQRILLLHLAIRRNKNQHRAQPFFKYLSLLHKSLARLLTITKSLAAVSAQPATTSDQVRRKFEKEASLRSQREVLEEHVREVLVPKCYVTFSTVVADSQFANLGVVLMGLLAEVAAGAHGVGLPSGVGGVEDEASSRKGRREGVEIGSPGSLLGLSTRVTGEDQGEVIERRYDHVGRPTGDEGAAVVANDDFERFGESADIQVNVTTTAKLQRPDTAIHPANQDLLPIYGSNMSGQQIRKKTKKHKDAIDDLFSGLF</sequence>
<gene>
    <name evidence="3" type="primary">RMP1</name>
    <name evidence="3" type="ORF">LTR05_007049</name>
</gene>
<feature type="region of interest" description="Disordered" evidence="1">
    <location>
        <begin position="18"/>
        <end position="38"/>
    </location>
</feature>
<proteinExistence type="predicted"/>
<dbReference type="EMBL" id="JAVRRJ010000007">
    <property type="protein sequence ID" value="KAK5083165.1"/>
    <property type="molecule type" value="Genomic_DNA"/>
</dbReference>
<protein>
    <submittedName>
        <fullName evidence="3">RNase MRP subunit</fullName>
    </submittedName>
</protein>
<dbReference type="InterPro" id="IPR047204">
    <property type="entry name" value="RMP1_RBD"/>
</dbReference>
<dbReference type="CDD" id="cd22573">
    <property type="entry name" value="RMP1_RBD"/>
    <property type="match status" value="1"/>
</dbReference>
<dbReference type="PANTHER" id="PTHR37792:SF1">
    <property type="entry name" value="RIBONUCLEASE MRP PROTEIN SUBUNIT RMP1"/>
    <property type="match status" value="1"/>
</dbReference>
<dbReference type="InterPro" id="IPR047205">
    <property type="entry name" value="RMP1"/>
</dbReference>
<keyword evidence="4" id="KW-1185">Reference proteome</keyword>
<reference evidence="3 4" key="1">
    <citation type="submission" date="2023-08" db="EMBL/GenBank/DDBJ databases">
        <title>Black Yeasts Isolated from many extreme environments.</title>
        <authorList>
            <person name="Coleine C."/>
            <person name="Stajich J.E."/>
            <person name="Selbmann L."/>
        </authorList>
    </citation>
    <scope>NUCLEOTIDE SEQUENCE [LARGE SCALE GENOMIC DNA]</scope>
    <source>
        <strain evidence="3 4">CCFEE 5910</strain>
    </source>
</reference>
<organism evidence="3 4">
    <name type="scientific">Lithohypha guttulata</name>
    <dbReference type="NCBI Taxonomy" id="1690604"/>
    <lineage>
        <taxon>Eukaryota</taxon>
        <taxon>Fungi</taxon>
        <taxon>Dikarya</taxon>
        <taxon>Ascomycota</taxon>
        <taxon>Pezizomycotina</taxon>
        <taxon>Eurotiomycetes</taxon>
        <taxon>Chaetothyriomycetidae</taxon>
        <taxon>Chaetothyriales</taxon>
        <taxon>Trichomeriaceae</taxon>
        <taxon>Lithohypha</taxon>
    </lineage>
</organism>
<dbReference type="GO" id="GO:0000466">
    <property type="term" value="P:maturation of 5.8S rRNA from tricistronic rRNA transcript (SSU-rRNA, 5.8S rRNA, LSU-rRNA)"/>
    <property type="evidence" value="ECO:0007669"/>
    <property type="project" value="TreeGrafter"/>
</dbReference>
<evidence type="ECO:0000313" key="4">
    <source>
        <dbReference type="Proteomes" id="UP001309876"/>
    </source>
</evidence>
<dbReference type="AlphaFoldDB" id="A0AAN7SWY7"/>
<name>A0AAN7SWY7_9EURO</name>
<dbReference type="Pfam" id="PF20945">
    <property type="entry name" value="RMP1"/>
    <property type="match status" value="1"/>
</dbReference>
<evidence type="ECO:0000313" key="3">
    <source>
        <dbReference type="EMBL" id="KAK5083165.1"/>
    </source>
</evidence>
<accession>A0AAN7SWY7</accession>
<comment type="caution">
    <text evidence="3">The sequence shown here is derived from an EMBL/GenBank/DDBJ whole genome shotgun (WGS) entry which is preliminary data.</text>
</comment>
<dbReference type="GO" id="GO:0000172">
    <property type="term" value="C:ribonuclease MRP complex"/>
    <property type="evidence" value="ECO:0007669"/>
    <property type="project" value="InterPro"/>
</dbReference>